<accession>A0A497E414</accession>
<sequence length="681" mass="79951">MSLLKTRRLRRSISGKNSPFRKKMKFTSLAWKRGMLLLFSVTVFLLFTLRLDAHQLVFKAEHLEWIKEDGLLIGQGKVVLEYKDVRLEAERIKLDMKNFNLWAEGKVNLETKTRKVRGESLEYNLTSKEGKILSPEGVEGAIFYRADQAYLSPQLIKLSRASFTTCELTPPHYRIKARSVRIVPEDEVIAKDAVLYIGRYPLFWAPIIVRYLREENRIMIPSAGYSDFAGWYAKTGYYFYTSPRLRGTVHLDWRQKKGWAGGIDSSYKIAAGEGEIKSYFIREKDTGDERWRLKLTYKRSFSETTSLKLNLNRVSDEDFLEDYFPEEDGEIPPSFVSLDYRNGSYNANFLLEAEVNPFNFEESIQRLPQITLTFPAQKIKGTGLYLGRGMEAANFKKGKDELIRTDGFLEIFYPFTAFSCLQVEPKAGYHLFYYKDREGKDGCRRIPYQELSTFLQVNGGDKERYTYTLKPTLTYYHSTEEKDEFRLPFDLEDYEKKTEDIHPPNLIKLGVENKLYYKEKSLLTASLTLGYDLIEERKGFSSLEGRFHLTPPVSLLSYIDLYFLYDYPERRYTKLTGALDLKGKSWHLNIGIKKDVDEDIDDFILQGELSLGKKWKLSGYRCYDMLKDELSEERYFLWRDLHCWAAQLSYQRKPETEYSIKFYIKAFPEYWLKFYSETLPF</sequence>
<dbReference type="EMBL" id="QMPZ01000045">
    <property type="protein sequence ID" value="RLE09444.1"/>
    <property type="molecule type" value="Genomic_DNA"/>
</dbReference>
<name>A0A497E414_UNCAE</name>
<dbReference type="PANTHER" id="PTHR30189:SF1">
    <property type="entry name" value="LPS-ASSEMBLY PROTEIN LPTD"/>
    <property type="match status" value="1"/>
</dbReference>
<dbReference type="InterPro" id="IPR050218">
    <property type="entry name" value="LptD"/>
</dbReference>
<protein>
    <submittedName>
        <fullName evidence="1">Uncharacterized protein</fullName>
    </submittedName>
</protein>
<proteinExistence type="predicted"/>
<dbReference type="GO" id="GO:1990351">
    <property type="term" value="C:transporter complex"/>
    <property type="evidence" value="ECO:0007669"/>
    <property type="project" value="TreeGrafter"/>
</dbReference>
<dbReference type="PANTHER" id="PTHR30189">
    <property type="entry name" value="LPS-ASSEMBLY PROTEIN"/>
    <property type="match status" value="1"/>
</dbReference>
<dbReference type="GO" id="GO:0009279">
    <property type="term" value="C:cell outer membrane"/>
    <property type="evidence" value="ECO:0007669"/>
    <property type="project" value="TreeGrafter"/>
</dbReference>
<gene>
    <name evidence="1" type="ORF">DRJ00_04155</name>
</gene>
<evidence type="ECO:0000313" key="2">
    <source>
        <dbReference type="Proteomes" id="UP000279422"/>
    </source>
</evidence>
<dbReference type="Proteomes" id="UP000279422">
    <property type="component" value="Unassembled WGS sequence"/>
</dbReference>
<dbReference type="AlphaFoldDB" id="A0A497E414"/>
<organism evidence="1 2">
    <name type="scientific">Aerophobetes bacterium</name>
    <dbReference type="NCBI Taxonomy" id="2030807"/>
    <lineage>
        <taxon>Bacteria</taxon>
        <taxon>Candidatus Aerophobota</taxon>
    </lineage>
</organism>
<evidence type="ECO:0000313" key="1">
    <source>
        <dbReference type="EMBL" id="RLE09444.1"/>
    </source>
</evidence>
<comment type="caution">
    <text evidence="1">The sequence shown here is derived from an EMBL/GenBank/DDBJ whole genome shotgun (WGS) entry which is preliminary data.</text>
</comment>
<reference evidence="1 2" key="1">
    <citation type="submission" date="2018-06" db="EMBL/GenBank/DDBJ databases">
        <title>Extensive metabolic versatility and redundancy in microbially diverse, dynamic hydrothermal sediments.</title>
        <authorList>
            <person name="Dombrowski N."/>
            <person name="Teske A."/>
            <person name="Baker B.J."/>
        </authorList>
    </citation>
    <scope>NUCLEOTIDE SEQUENCE [LARGE SCALE GENOMIC DNA]</scope>
    <source>
        <strain evidence="1">B47_G16</strain>
    </source>
</reference>